<dbReference type="OrthoDB" id="631057at2759"/>
<protein>
    <submittedName>
        <fullName evidence="2">Uncharacterized protein</fullName>
    </submittedName>
</protein>
<dbReference type="Proteomes" id="UP000604825">
    <property type="component" value="Unassembled WGS sequence"/>
</dbReference>
<organism evidence="2 3">
    <name type="scientific">Miscanthus lutarioriparius</name>
    <dbReference type="NCBI Taxonomy" id="422564"/>
    <lineage>
        <taxon>Eukaryota</taxon>
        <taxon>Viridiplantae</taxon>
        <taxon>Streptophyta</taxon>
        <taxon>Embryophyta</taxon>
        <taxon>Tracheophyta</taxon>
        <taxon>Spermatophyta</taxon>
        <taxon>Magnoliopsida</taxon>
        <taxon>Liliopsida</taxon>
        <taxon>Poales</taxon>
        <taxon>Poaceae</taxon>
        <taxon>PACMAD clade</taxon>
        <taxon>Panicoideae</taxon>
        <taxon>Andropogonodae</taxon>
        <taxon>Andropogoneae</taxon>
        <taxon>Saccharinae</taxon>
        <taxon>Miscanthus</taxon>
    </lineage>
</organism>
<evidence type="ECO:0000313" key="2">
    <source>
        <dbReference type="EMBL" id="CAD6211128.1"/>
    </source>
</evidence>
<dbReference type="PANTHER" id="PTHR33622:SF1">
    <property type="entry name" value="OS10G0557800 PROTEIN"/>
    <property type="match status" value="1"/>
</dbReference>
<proteinExistence type="predicted"/>
<gene>
    <name evidence="2" type="ORF">NCGR_LOCUS7136</name>
</gene>
<name>A0A811MUV9_9POAL</name>
<dbReference type="EMBL" id="CAJGYO010000002">
    <property type="protein sequence ID" value="CAD6211128.1"/>
    <property type="molecule type" value="Genomic_DNA"/>
</dbReference>
<dbReference type="PANTHER" id="PTHR33622">
    <property type="entry name" value="OS03G0724500 PROTEIN"/>
    <property type="match status" value="1"/>
</dbReference>
<feature type="region of interest" description="Disordered" evidence="1">
    <location>
        <begin position="139"/>
        <end position="161"/>
    </location>
</feature>
<keyword evidence="3" id="KW-1185">Reference proteome</keyword>
<sequence>MAARTRLRRGRGAARIRPVASPRLRAPAPFIPRRGTGDSYCQGQEERRTGAIHAANQTDSVNGSHFFVTMSGHTQPEGPHQLDSKRAVNSCRKNVPGTSFDSDLRDHIHEFINASADEHRTCFTKTIKRMFEMSKIVTERSSEAEEDGSESVLPLQTTVSR</sequence>
<evidence type="ECO:0000256" key="1">
    <source>
        <dbReference type="SAM" id="MobiDB-lite"/>
    </source>
</evidence>
<reference evidence="2" key="1">
    <citation type="submission" date="2020-10" db="EMBL/GenBank/DDBJ databases">
        <authorList>
            <person name="Han B."/>
            <person name="Lu T."/>
            <person name="Zhao Q."/>
            <person name="Huang X."/>
            <person name="Zhao Y."/>
        </authorList>
    </citation>
    <scope>NUCLEOTIDE SEQUENCE</scope>
</reference>
<accession>A0A811MUV9</accession>
<comment type="caution">
    <text evidence="2">The sequence shown here is derived from an EMBL/GenBank/DDBJ whole genome shotgun (WGS) entry which is preliminary data.</text>
</comment>
<dbReference type="AlphaFoldDB" id="A0A811MUV9"/>
<evidence type="ECO:0000313" key="3">
    <source>
        <dbReference type="Proteomes" id="UP000604825"/>
    </source>
</evidence>